<feature type="transmembrane region" description="Helical" evidence="5">
    <location>
        <begin position="124"/>
        <end position="147"/>
    </location>
</feature>
<dbReference type="Proteomes" id="UP000766486">
    <property type="component" value="Unassembled WGS sequence"/>
</dbReference>
<evidence type="ECO:0008006" key="8">
    <source>
        <dbReference type="Google" id="ProtNLM"/>
    </source>
</evidence>
<comment type="subcellular location">
    <subcellularLocation>
        <location evidence="1">Membrane</location>
        <topology evidence="1">Multi-pass membrane protein</topology>
    </subcellularLocation>
</comment>
<keyword evidence="2 5" id="KW-0812">Transmembrane</keyword>
<evidence type="ECO:0000256" key="3">
    <source>
        <dbReference type="ARBA" id="ARBA00022989"/>
    </source>
</evidence>
<keyword evidence="4 5" id="KW-0472">Membrane</keyword>
<feature type="transmembrane region" description="Helical" evidence="5">
    <location>
        <begin position="159"/>
        <end position="178"/>
    </location>
</feature>
<feature type="transmembrane region" description="Helical" evidence="5">
    <location>
        <begin position="333"/>
        <end position="359"/>
    </location>
</feature>
<feature type="transmembrane region" description="Helical" evidence="5">
    <location>
        <begin position="184"/>
        <end position="203"/>
    </location>
</feature>
<feature type="transmembrane region" description="Helical" evidence="5">
    <location>
        <begin position="413"/>
        <end position="438"/>
    </location>
</feature>
<feature type="transmembrane region" description="Helical" evidence="5">
    <location>
        <begin position="371"/>
        <end position="392"/>
    </location>
</feature>
<feature type="transmembrane region" description="Helical" evidence="5">
    <location>
        <begin position="444"/>
        <end position="467"/>
    </location>
</feature>
<dbReference type="Gene3D" id="1.20.1250.20">
    <property type="entry name" value="MFS general substrate transporter like domains"/>
    <property type="match status" value="1"/>
</dbReference>
<dbReference type="InterPro" id="IPR011701">
    <property type="entry name" value="MFS"/>
</dbReference>
<evidence type="ECO:0000313" key="7">
    <source>
        <dbReference type="Proteomes" id="UP000766486"/>
    </source>
</evidence>
<dbReference type="InterPro" id="IPR036259">
    <property type="entry name" value="MFS_trans_sf"/>
</dbReference>
<dbReference type="PANTHER" id="PTHR23502:SF164">
    <property type="entry name" value="MAJOR FACILITATOR SUPERFAMILY (MFS) PROFILE DOMAIN-CONTAINING PROTEIN"/>
    <property type="match status" value="1"/>
</dbReference>
<evidence type="ECO:0000256" key="5">
    <source>
        <dbReference type="SAM" id="Phobius"/>
    </source>
</evidence>
<dbReference type="EMBL" id="CABFNS010000823">
    <property type="protein sequence ID" value="VUC30679.1"/>
    <property type="molecule type" value="Genomic_DNA"/>
</dbReference>
<evidence type="ECO:0000256" key="1">
    <source>
        <dbReference type="ARBA" id="ARBA00004141"/>
    </source>
</evidence>
<sequence>MEQHDHGKAEIEDKKPHDIYADPEDLAVSLKHVTTSADCDLPVVNNMENEDKVRDHGLVTDASGHVFLLPRPSRSPDDPLNWSQKRKWTVLVIICWYYALALSASQFLSFVIPQLAESYPDEPFANINLLFTITVPLAAPADIIWFVCAFKWGMRPTAVFAVLLFFISNLIGVINPYLFDQFLAARIIAGFGVAPSDVLNFIMVESFTFVHERGIYMAILASVGGALNSLLCIATTWITINTSLRGVFLFYTIGSFVSFAGLWLLFPETSIHRNDSDLVEPLTKEEYREWRKTLGRGESSGLLLNPFAGHKNIRKHSLMDVAKWLWLALRNPVMWWFGIFQVVLFGGFSAVATYFATLLESPPWSWAPANVSFINFVVIPMAVIGVLVGILSDWSIIKLAQRRGGSPKLEDRLLMMPFPAIFGIAGLVGFGAMAQSFYADNAPHWFTCVFIYFLIMTAFCVGLQLSAMYFAGSVSSEHGLAMLTMLSAIRDLGSFGLSYGIVLFVDDVGFLNSFGIYGALLGFFSLGAIPVYLYGEKIRGYLSASRYAPRTETEI</sequence>
<feature type="transmembrane region" description="Helical" evidence="5">
    <location>
        <begin position="88"/>
        <end position="112"/>
    </location>
</feature>
<feature type="transmembrane region" description="Helical" evidence="5">
    <location>
        <begin position="514"/>
        <end position="535"/>
    </location>
</feature>
<name>A0ABY6UHH3_BIOOC</name>
<feature type="transmembrane region" description="Helical" evidence="5">
    <location>
        <begin position="479"/>
        <end position="502"/>
    </location>
</feature>
<feature type="transmembrane region" description="Helical" evidence="5">
    <location>
        <begin position="246"/>
        <end position="266"/>
    </location>
</feature>
<keyword evidence="7" id="KW-1185">Reference proteome</keyword>
<organism evidence="6 7">
    <name type="scientific">Bionectria ochroleuca</name>
    <name type="common">Gliocladium roseum</name>
    <dbReference type="NCBI Taxonomy" id="29856"/>
    <lineage>
        <taxon>Eukaryota</taxon>
        <taxon>Fungi</taxon>
        <taxon>Dikarya</taxon>
        <taxon>Ascomycota</taxon>
        <taxon>Pezizomycotina</taxon>
        <taxon>Sordariomycetes</taxon>
        <taxon>Hypocreomycetidae</taxon>
        <taxon>Hypocreales</taxon>
        <taxon>Bionectriaceae</taxon>
        <taxon>Clonostachys</taxon>
    </lineage>
</organism>
<reference evidence="6 7" key="1">
    <citation type="submission" date="2019-06" db="EMBL/GenBank/DDBJ databases">
        <authorList>
            <person name="Broberg M."/>
        </authorList>
    </citation>
    <scope>NUCLEOTIDE SEQUENCE [LARGE SCALE GENOMIC DNA]</scope>
</reference>
<comment type="caution">
    <text evidence="6">The sequence shown here is derived from an EMBL/GenBank/DDBJ whole genome shotgun (WGS) entry which is preliminary data.</text>
</comment>
<proteinExistence type="predicted"/>
<accession>A0ABY6UHH3</accession>
<evidence type="ECO:0000313" key="6">
    <source>
        <dbReference type="EMBL" id="VUC30679.1"/>
    </source>
</evidence>
<feature type="transmembrane region" description="Helical" evidence="5">
    <location>
        <begin position="215"/>
        <end position="240"/>
    </location>
</feature>
<gene>
    <name evidence="6" type="ORF">CLO192961_LOCUS291815</name>
</gene>
<dbReference type="Pfam" id="PF07690">
    <property type="entry name" value="MFS_1"/>
    <property type="match status" value="1"/>
</dbReference>
<evidence type="ECO:0000256" key="4">
    <source>
        <dbReference type="ARBA" id="ARBA00023136"/>
    </source>
</evidence>
<dbReference type="CDD" id="cd06174">
    <property type="entry name" value="MFS"/>
    <property type="match status" value="1"/>
</dbReference>
<dbReference type="PANTHER" id="PTHR23502">
    <property type="entry name" value="MAJOR FACILITATOR SUPERFAMILY"/>
    <property type="match status" value="1"/>
</dbReference>
<protein>
    <recommendedName>
        <fullName evidence="8">Major facilitator superfamily (MFS) profile domain-containing protein</fullName>
    </recommendedName>
</protein>
<keyword evidence="3 5" id="KW-1133">Transmembrane helix</keyword>
<dbReference type="SUPFAM" id="SSF103473">
    <property type="entry name" value="MFS general substrate transporter"/>
    <property type="match status" value="1"/>
</dbReference>
<evidence type="ECO:0000256" key="2">
    <source>
        <dbReference type="ARBA" id="ARBA00022692"/>
    </source>
</evidence>